<evidence type="ECO:0000313" key="4">
    <source>
        <dbReference type="EMBL" id="QOU18478.1"/>
    </source>
</evidence>
<dbReference type="KEGG" id="bbrx:BRETT_000206"/>
<dbReference type="GO" id="GO:0006355">
    <property type="term" value="P:regulation of DNA-templated transcription"/>
    <property type="evidence" value="ECO:0007669"/>
    <property type="project" value="InterPro"/>
</dbReference>
<keyword evidence="1" id="KW-0862">Zinc</keyword>
<dbReference type="EMBL" id="CP063131">
    <property type="protein sequence ID" value="QOU18478.1"/>
    <property type="molecule type" value="Genomic_DNA"/>
</dbReference>
<dbReference type="Proteomes" id="UP000663131">
    <property type="component" value="Chromosome 3"/>
</dbReference>
<dbReference type="PANTHER" id="PTHR36167:SF3">
    <property type="entry name" value="C2H2 FINGER DOMAIN TRANSCRIPTION FACTOR (EUROFUNG)-RELATED"/>
    <property type="match status" value="1"/>
</dbReference>
<evidence type="ECO:0000259" key="3">
    <source>
        <dbReference type="PROSITE" id="PS50157"/>
    </source>
</evidence>
<gene>
    <name evidence="4" type="ORF">BRETT_000206</name>
</gene>
<accession>A0A871R460</accession>
<protein>
    <recommendedName>
        <fullName evidence="3">C2H2-type domain-containing protein</fullName>
    </recommendedName>
</protein>
<dbReference type="AlphaFoldDB" id="A0A871R460"/>
<sequence>MSNSLISSVVSYPSLTKQHPSKLKDVSIPRSNQSYERALEKQNSDERSDISLRSSNSGSIESDQINSYHMKPKSSKITSVSSEHIKFSSLGKKKRRRKKYYEVERFYMCNYPNCNKAYGTLGHLNCHILRKKHGRKRLPSEFKELRRRLEIRRINQEQERMQSPIDGNTYIANQLYNRLPPFDPRPQLQIALPQAPICSYHPGLMPPSVSSNYRWIPTGIPTPASDNYCCAPTRFNPIGPVVGYPPPVSPTNVAPATQIITPPNSVGCPPNTNLRYNMGYNYLPGALPPSPTPAFRLVSTPKCTPRYPRFWRV</sequence>
<feature type="region of interest" description="Disordered" evidence="2">
    <location>
        <begin position="17"/>
        <end position="91"/>
    </location>
</feature>
<name>A0A871R460_DEKBR</name>
<reference evidence="4" key="1">
    <citation type="submission" date="2020-10" db="EMBL/GenBank/DDBJ databases">
        <authorList>
            <person name="Palmer J.M."/>
        </authorList>
    </citation>
    <scope>NUCLEOTIDE SEQUENCE</scope>
    <source>
        <strain evidence="4">UCD 2041</strain>
    </source>
</reference>
<keyword evidence="1" id="KW-0863">Zinc-finger</keyword>
<dbReference type="OrthoDB" id="1939603at2759"/>
<dbReference type="PROSITE" id="PS00028">
    <property type="entry name" value="ZINC_FINGER_C2H2_1"/>
    <property type="match status" value="1"/>
</dbReference>
<evidence type="ECO:0000256" key="2">
    <source>
        <dbReference type="SAM" id="MobiDB-lite"/>
    </source>
</evidence>
<dbReference type="PANTHER" id="PTHR36167">
    <property type="entry name" value="C2H2 FINGER DOMAIN TRANSCRIPTION FACTOR (EUROFUNG)-RELATED"/>
    <property type="match status" value="1"/>
</dbReference>
<dbReference type="GeneID" id="64572132"/>
<dbReference type="PROSITE" id="PS50157">
    <property type="entry name" value="ZINC_FINGER_C2H2_2"/>
    <property type="match status" value="1"/>
</dbReference>
<organism evidence="4 5">
    <name type="scientific">Dekkera bruxellensis</name>
    <name type="common">Brettanomyces custersii</name>
    <dbReference type="NCBI Taxonomy" id="5007"/>
    <lineage>
        <taxon>Eukaryota</taxon>
        <taxon>Fungi</taxon>
        <taxon>Dikarya</taxon>
        <taxon>Ascomycota</taxon>
        <taxon>Saccharomycotina</taxon>
        <taxon>Pichiomycetes</taxon>
        <taxon>Pichiales</taxon>
        <taxon>Pichiaceae</taxon>
        <taxon>Brettanomyces</taxon>
    </lineage>
</organism>
<dbReference type="GO" id="GO:0008270">
    <property type="term" value="F:zinc ion binding"/>
    <property type="evidence" value="ECO:0007669"/>
    <property type="project" value="UniProtKB-KW"/>
</dbReference>
<dbReference type="InterPro" id="IPR039327">
    <property type="entry name" value="CON7-like"/>
</dbReference>
<evidence type="ECO:0000313" key="5">
    <source>
        <dbReference type="Proteomes" id="UP000663131"/>
    </source>
</evidence>
<keyword evidence="1" id="KW-0479">Metal-binding</keyword>
<dbReference type="InterPro" id="IPR013087">
    <property type="entry name" value="Znf_C2H2_type"/>
</dbReference>
<evidence type="ECO:0000256" key="1">
    <source>
        <dbReference type="PROSITE-ProRule" id="PRU00042"/>
    </source>
</evidence>
<feature type="compositionally biased region" description="Polar residues" evidence="2">
    <location>
        <begin position="51"/>
        <end position="67"/>
    </location>
</feature>
<feature type="domain" description="C2H2-type" evidence="3">
    <location>
        <begin position="107"/>
        <end position="138"/>
    </location>
</feature>
<reference evidence="4" key="2">
    <citation type="journal article" name="BMC Genomics">
        <title>New genome assemblies reveal patterns of domestication and adaptation across Brettanomyces (Dekkera) species.</title>
        <authorList>
            <person name="Roach M.J."/>
            <person name="Borneman A.R."/>
        </authorList>
    </citation>
    <scope>NUCLEOTIDE SEQUENCE</scope>
    <source>
        <strain evidence="4">UCD 2041</strain>
    </source>
</reference>
<proteinExistence type="predicted"/>
<feature type="compositionally biased region" description="Basic and acidic residues" evidence="2">
    <location>
        <begin position="37"/>
        <end position="50"/>
    </location>
</feature>
<dbReference type="RefSeq" id="XP_041134972.1">
    <property type="nucleotide sequence ID" value="XM_041278777.1"/>
</dbReference>